<dbReference type="NCBIfam" id="NF037980">
    <property type="entry name" value="T2SS_GspK"/>
    <property type="match status" value="1"/>
</dbReference>
<protein>
    <recommendedName>
        <fullName evidence="10">Type II secretion system protein K</fullName>
    </recommendedName>
</protein>
<dbReference type="AlphaFoldDB" id="A0A437QZQ9"/>
<keyword evidence="6" id="KW-0812">Transmembrane</keyword>
<evidence type="ECO:0000256" key="3">
    <source>
        <dbReference type="ARBA" id="ARBA00022448"/>
    </source>
</evidence>
<reference evidence="14 15" key="1">
    <citation type="submission" date="2019-01" db="EMBL/GenBank/DDBJ databases">
        <authorList>
            <person name="Chen W.-M."/>
        </authorList>
    </citation>
    <scope>NUCLEOTIDE SEQUENCE [LARGE SCALE GENOMIC DNA]</scope>
    <source>
        <strain evidence="14 15">KYPC3</strain>
    </source>
</reference>
<keyword evidence="15" id="KW-1185">Reference proteome</keyword>
<dbReference type="GO" id="GO:0009306">
    <property type="term" value="P:protein secretion"/>
    <property type="evidence" value="ECO:0007669"/>
    <property type="project" value="InterPro"/>
</dbReference>
<dbReference type="GO" id="GO:0005886">
    <property type="term" value="C:plasma membrane"/>
    <property type="evidence" value="ECO:0007669"/>
    <property type="project" value="UniProtKB-SubCell"/>
</dbReference>
<dbReference type="OrthoDB" id="9788973at2"/>
<organism evidence="14 15">
    <name type="scientific">Rheinheimera riviphila</name>
    <dbReference type="NCBI Taxonomy" id="1834037"/>
    <lineage>
        <taxon>Bacteria</taxon>
        <taxon>Pseudomonadati</taxon>
        <taxon>Pseudomonadota</taxon>
        <taxon>Gammaproteobacteria</taxon>
        <taxon>Chromatiales</taxon>
        <taxon>Chromatiaceae</taxon>
        <taxon>Rheinheimera</taxon>
    </lineage>
</organism>
<gene>
    <name evidence="14" type="ORF">EOE67_08180</name>
</gene>
<dbReference type="InterPro" id="IPR038072">
    <property type="entry name" value="GspK_central_sf"/>
</dbReference>
<dbReference type="Pfam" id="PF21687">
    <property type="entry name" value="T2SSK_1st"/>
    <property type="match status" value="1"/>
</dbReference>
<comment type="caution">
    <text evidence="14">The sequence shown here is derived from an EMBL/GenBank/DDBJ whole genome shotgun (WGS) entry which is preliminary data.</text>
</comment>
<evidence type="ECO:0000259" key="12">
    <source>
        <dbReference type="Pfam" id="PF03934"/>
    </source>
</evidence>
<evidence type="ECO:0000313" key="14">
    <source>
        <dbReference type="EMBL" id="RVU40008.1"/>
    </source>
</evidence>
<dbReference type="PANTHER" id="PTHR38831">
    <property type="entry name" value="TYPE II SECRETION SYSTEM PROTEIN K"/>
    <property type="match status" value="1"/>
</dbReference>
<dbReference type="InterPro" id="IPR005628">
    <property type="entry name" value="GspK"/>
</dbReference>
<dbReference type="SUPFAM" id="SSF54523">
    <property type="entry name" value="Pili subunits"/>
    <property type="match status" value="1"/>
</dbReference>
<dbReference type="Proteomes" id="UP000283077">
    <property type="component" value="Unassembled WGS sequence"/>
</dbReference>
<keyword evidence="5 10" id="KW-0997">Cell inner membrane</keyword>
<sequence>MVVALVVVIAVSMSGRLQLQLQRQLNLQDRQQALWLALGAEEFSRNLLKRTAVGKDTVNLSQEWAAQGATFPVEQGSISGKITDLQSCFNLNALQKAQEPLQPGGDRDPNRDQEQGENQQQDQQAGNESKDKTPQPNAKGVAPQTPAQLSFQRLLEQSATELSMPAEYLVARLTDWLDADTALQSAGGAEENDYAALEFPYYTANSLMVSKSELRVLLDMTAADYALVAPLVCVIPQQSVLQLNVNTITEQQAALLSGLIPGLSEDDALALIAARPEKGYENLEQFFASSQLSGLQLSDESKTLFSVTSSYFQAELTVQLADSSFKLTSVLKVNDNQVQVVARRFGGQG</sequence>
<keyword evidence="8" id="KW-1133">Transmembrane helix</keyword>
<evidence type="ECO:0000256" key="4">
    <source>
        <dbReference type="ARBA" id="ARBA00022475"/>
    </source>
</evidence>
<evidence type="ECO:0000256" key="11">
    <source>
        <dbReference type="SAM" id="MobiDB-lite"/>
    </source>
</evidence>
<proteinExistence type="inferred from homology"/>
<dbReference type="Gene3D" id="3.30.1300.30">
    <property type="entry name" value="GSPII I/J protein-like"/>
    <property type="match status" value="1"/>
</dbReference>
<dbReference type="Pfam" id="PF03934">
    <property type="entry name" value="T2SSK"/>
    <property type="match status" value="1"/>
</dbReference>
<feature type="compositionally biased region" description="Low complexity" evidence="11">
    <location>
        <begin position="116"/>
        <end position="127"/>
    </location>
</feature>
<name>A0A437QZQ9_9GAMM</name>
<accession>A0A437QZQ9</accession>
<dbReference type="PANTHER" id="PTHR38831:SF1">
    <property type="entry name" value="TYPE II SECRETION SYSTEM PROTEIN K-RELATED"/>
    <property type="match status" value="1"/>
</dbReference>
<dbReference type="InterPro" id="IPR049179">
    <property type="entry name" value="T2SSK_SAM-like_2nd"/>
</dbReference>
<evidence type="ECO:0000256" key="1">
    <source>
        <dbReference type="ARBA" id="ARBA00004533"/>
    </source>
</evidence>
<dbReference type="InterPro" id="IPR045584">
    <property type="entry name" value="Pilin-like"/>
</dbReference>
<dbReference type="SUPFAM" id="SSF158544">
    <property type="entry name" value="GspK insert domain-like"/>
    <property type="match status" value="2"/>
</dbReference>
<evidence type="ECO:0000256" key="7">
    <source>
        <dbReference type="ARBA" id="ARBA00022927"/>
    </source>
</evidence>
<evidence type="ECO:0000256" key="10">
    <source>
        <dbReference type="PIRNR" id="PIRNR002786"/>
    </source>
</evidence>
<dbReference type="PIRSF" id="PIRSF002786">
    <property type="entry name" value="XcpX"/>
    <property type="match status" value="1"/>
</dbReference>
<keyword evidence="3 10" id="KW-0813">Transport</keyword>
<feature type="domain" description="T2SS protein K first SAM-like" evidence="13">
    <location>
        <begin position="87"/>
        <end position="237"/>
    </location>
</feature>
<comment type="subcellular location">
    <subcellularLocation>
        <location evidence="1 10">Cell inner membrane</location>
    </subcellularLocation>
</comment>
<evidence type="ECO:0000256" key="2">
    <source>
        <dbReference type="ARBA" id="ARBA00007246"/>
    </source>
</evidence>
<feature type="region of interest" description="Disordered" evidence="11">
    <location>
        <begin position="99"/>
        <end position="145"/>
    </location>
</feature>
<keyword evidence="4 10" id="KW-1003">Cell membrane</keyword>
<dbReference type="InterPro" id="IPR049031">
    <property type="entry name" value="T2SSK_SAM-like_1st"/>
</dbReference>
<evidence type="ECO:0000256" key="5">
    <source>
        <dbReference type="ARBA" id="ARBA00022519"/>
    </source>
</evidence>
<evidence type="ECO:0000313" key="15">
    <source>
        <dbReference type="Proteomes" id="UP000283077"/>
    </source>
</evidence>
<dbReference type="EMBL" id="SACS01000007">
    <property type="protein sequence ID" value="RVU40008.1"/>
    <property type="molecule type" value="Genomic_DNA"/>
</dbReference>
<evidence type="ECO:0000259" key="13">
    <source>
        <dbReference type="Pfam" id="PF21687"/>
    </source>
</evidence>
<evidence type="ECO:0000256" key="8">
    <source>
        <dbReference type="ARBA" id="ARBA00022989"/>
    </source>
</evidence>
<evidence type="ECO:0000256" key="9">
    <source>
        <dbReference type="ARBA" id="ARBA00023136"/>
    </source>
</evidence>
<comment type="similarity">
    <text evidence="2 10">Belongs to the GSP K family.</text>
</comment>
<feature type="compositionally biased region" description="Basic and acidic residues" evidence="11">
    <location>
        <begin position="105"/>
        <end position="114"/>
    </location>
</feature>
<keyword evidence="9 10" id="KW-0472">Membrane</keyword>
<feature type="domain" description="T2SS protein K second SAM-like" evidence="12">
    <location>
        <begin position="243"/>
        <end position="307"/>
    </location>
</feature>
<dbReference type="Gene3D" id="1.10.40.60">
    <property type="entry name" value="EpsJ-like"/>
    <property type="match status" value="2"/>
</dbReference>
<evidence type="ECO:0000256" key="6">
    <source>
        <dbReference type="ARBA" id="ARBA00022692"/>
    </source>
</evidence>
<keyword evidence="7" id="KW-0653">Protein transport</keyword>